<dbReference type="AlphaFoldDB" id="A0A0B0PF34"/>
<accession>A0A0B0PF34</accession>
<sequence length="39" mass="4533">MGMWPAHCVELVLAVRIFKSVCFVYFWPVFCSFCSPMLS</sequence>
<name>A0A0B0PF34_GOSAR</name>
<keyword evidence="2" id="KW-1185">Reference proteome</keyword>
<dbReference type="EMBL" id="KN420334">
    <property type="protein sequence ID" value="KHG22011.1"/>
    <property type="molecule type" value="Genomic_DNA"/>
</dbReference>
<gene>
    <name evidence="1" type="ORF">F383_02463</name>
</gene>
<evidence type="ECO:0000313" key="2">
    <source>
        <dbReference type="Proteomes" id="UP000032142"/>
    </source>
</evidence>
<reference evidence="2" key="1">
    <citation type="submission" date="2014-09" db="EMBL/GenBank/DDBJ databases">
        <authorList>
            <person name="Mudge J."/>
            <person name="Ramaraj T."/>
            <person name="Lindquist I.E."/>
            <person name="Bharti A.K."/>
            <person name="Sundararajan A."/>
            <person name="Cameron C.T."/>
            <person name="Woodward J.E."/>
            <person name="May G.D."/>
            <person name="Brubaker C."/>
            <person name="Broadhvest J."/>
            <person name="Wilkins T.A."/>
        </authorList>
    </citation>
    <scope>NUCLEOTIDE SEQUENCE</scope>
    <source>
        <strain evidence="2">cv. AKA8401</strain>
    </source>
</reference>
<dbReference type="Proteomes" id="UP000032142">
    <property type="component" value="Unassembled WGS sequence"/>
</dbReference>
<protein>
    <submittedName>
        <fullName evidence="1">Uncharacterized protein</fullName>
    </submittedName>
</protein>
<evidence type="ECO:0000313" key="1">
    <source>
        <dbReference type="EMBL" id="KHG22011.1"/>
    </source>
</evidence>
<proteinExistence type="predicted"/>
<organism evidence="1 2">
    <name type="scientific">Gossypium arboreum</name>
    <name type="common">Tree cotton</name>
    <name type="synonym">Gossypium nanking</name>
    <dbReference type="NCBI Taxonomy" id="29729"/>
    <lineage>
        <taxon>Eukaryota</taxon>
        <taxon>Viridiplantae</taxon>
        <taxon>Streptophyta</taxon>
        <taxon>Embryophyta</taxon>
        <taxon>Tracheophyta</taxon>
        <taxon>Spermatophyta</taxon>
        <taxon>Magnoliopsida</taxon>
        <taxon>eudicotyledons</taxon>
        <taxon>Gunneridae</taxon>
        <taxon>Pentapetalae</taxon>
        <taxon>rosids</taxon>
        <taxon>malvids</taxon>
        <taxon>Malvales</taxon>
        <taxon>Malvaceae</taxon>
        <taxon>Malvoideae</taxon>
        <taxon>Gossypium</taxon>
    </lineage>
</organism>